<feature type="region of interest" description="Disordered" evidence="1">
    <location>
        <begin position="21"/>
        <end position="40"/>
    </location>
</feature>
<keyword evidence="4" id="KW-1185">Reference proteome</keyword>
<sequence>MTFEPVPGADEMPYRMMQADGETVGGMGARGDESPPGGPQWFTHFNVADADAAMAKAVELGATEVRPAATMPFGRWGMIQGPDGEVLALHQNPEPAA</sequence>
<evidence type="ECO:0000313" key="4">
    <source>
        <dbReference type="Proteomes" id="UP001157017"/>
    </source>
</evidence>
<accession>A0ABQ6JG59</accession>
<dbReference type="EMBL" id="BSUZ01000001">
    <property type="protein sequence ID" value="GMA87148.1"/>
    <property type="molecule type" value="Genomic_DNA"/>
</dbReference>
<dbReference type="InterPro" id="IPR004360">
    <property type="entry name" value="Glyas_Fos-R_dOase_dom"/>
</dbReference>
<gene>
    <name evidence="3" type="ORF">GCM10025868_23980</name>
</gene>
<evidence type="ECO:0000313" key="3">
    <source>
        <dbReference type="EMBL" id="GMA87148.1"/>
    </source>
</evidence>
<evidence type="ECO:0000259" key="2">
    <source>
        <dbReference type="Pfam" id="PF00903"/>
    </source>
</evidence>
<dbReference type="Pfam" id="PF00903">
    <property type="entry name" value="Glyoxalase"/>
    <property type="match status" value="1"/>
</dbReference>
<dbReference type="Gene3D" id="3.10.180.10">
    <property type="entry name" value="2,3-Dihydroxybiphenyl 1,2-Dioxygenase, domain 1"/>
    <property type="match status" value="1"/>
</dbReference>
<proteinExistence type="predicted"/>
<organism evidence="3 4">
    <name type="scientific">Angustibacter aerolatus</name>
    <dbReference type="NCBI Taxonomy" id="1162965"/>
    <lineage>
        <taxon>Bacteria</taxon>
        <taxon>Bacillati</taxon>
        <taxon>Actinomycetota</taxon>
        <taxon>Actinomycetes</taxon>
        <taxon>Kineosporiales</taxon>
        <taxon>Kineosporiaceae</taxon>
    </lineage>
</organism>
<dbReference type="Proteomes" id="UP001157017">
    <property type="component" value="Unassembled WGS sequence"/>
</dbReference>
<dbReference type="PANTHER" id="PTHR33993:SF14">
    <property type="entry name" value="GB|AAF24581.1"/>
    <property type="match status" value="1"/>
</dbReference>
<feature type="domain" description="Glyoxalase/fosfomycin resistance/dioxygenase" evidence="2">
    <location>
        <begin position="9"/>
        <end position="87"/>
    </location>
</feature>
<dbReference type="PANTHER" id="PTHR33993">
    <property type="entry name" value="GLYOXALASE-RELATED"/>
    <property type="match status" value="1"/>
</dbReference>
<dbReference type="InterPro" id="IPR052164">
    <property type="entry name" value="Anthracycline_SecMetBiosynth"/>
</dbReference>
<evidence type="ECO:0000256" key="1">
    <source>
        <dbReference type="SAM" id="MobiDB-lite"/>
    </source>
</evidence>
<reference evidence="4" key="1">
    <citation type="journal article" date="2019" name="Int. J. Syst. Evol. Microbiol.">
        <title>The Global Catalogue of Microorganisms (GCM) 10K type strain sequencing project: providing services to taxonomists for standard genome sequencing and annotation.</title>
        <authorList>
            <consortium name="The Broad Institute Genomics Platform"/>
            <consortium name="The Broad Institute Genome Sequencing Center for Infectious Disease"/>
            <person name="Wu L."/>
            <person name="Ma J."/>
        </authorList>
    </citation>
    <scope>NUCLEOTIDE SEQUENCE [LARGE SCALE GENOMIC DNA]</scope>
    <source>
        <strain evidence="4">NBRC 108730</strain>
    </source>
</reference>
<dbReference type="SUPFAM" id="SSF54593">
    <property type="entry name" value="Glyoxalase/Bleomycin resistance protein/Dihydroxybiphenyl dioxygenase"/>
    <property type="match status" value="1"/>
</dbReference>
<protein>
    <recommendedName>
        <fullName evidence="2">Glyoxalase/fosfomycin resistance/dioxygenase domain-containing protein</fullName>
    </recommendedName>
</protein>
<name>A0ABQ6JG59_9ACTN</name>
<comment type="caution">
    <text evidence="3">The sequence shown here is derived from an EMBL/GenBank/DDBJ whole genome shotgun (WGS) entry which is preliminary data.</text>
</comment>
<dbReference type="InterPro" id="IPR029068">
    <property type="entry name" value="Glyas_Bleomycin-R_OHBP_Dase"/>
</dbReference>